<proteinExistence type="inferred from homology"/>
<dbReference type="InterPro" id="IPR050418">
    <property type="entry name" value="D-iso_2-hydroxyacid_DH_PdxB"/>
</dbReference>
<dbReference type="Proteomes" id="UP000737171">
    <property type="component" value="Unassembled WGS sequence"/>
</dbReference>
<accession>A0ABX2E9Y3</accession>
<evidence type="ECO:0000259" key="6">
    <source>
        <dbReference type="Pfam" id="PF02826"/>
    </source>
</evidence>
<dbReference type="PANTHER" id="PTHR43761:SF1">
    <property type="entry name" value="D-ISOMER SPECIFIC 2-HYDROXYACID DEHYDROGENASE CATALYTIC DOMAIN-CONTAINING PROTEIN-RELATED"/>
    <property type="match status" value="1"/>
</dbReference>
<gene>
    <name evidence="7" type="ORF">HLB44_02525</name>
</gene>
<evidence type="ECO:0000256" key="3">
    <source>
        <dbReference type="ARBA" id="ARBA00023027"/>
    </source>
</evidence>
<sequence length="325" mass="34045">MNGARFKLVFLDAATLPQGLRFGAALPIDVEAHAATSDDRVAQRIADADVIVTNKVPLSADALRGAPKLQLICIAAAGTDNVDLQAAAQQGIGVHNVPDYGSDAVAEHVIATLLALRRGLATYAQAAVDGRWSSAAQFCWHGPMIRDVGGSVLGVVGRGRIGEAAARLARGLGLTVLFARTPGQPCAEDERELDALVREVDALTLHVPLTPQTRGLIGAERLSAMKPTAVLINTGRGALVDPHALAQALRDGRIAGAAIDVLEVEPPPPSHPLLARDIANLLLTPHVAWASEGAQRRLAARLVEIVEAHLRRVIATGETAQTTAH</sequence>
<organism evidence="7 8">
    <name type="scientific">Pseudaquabacterium terrae</name>
    <dbReference type="NCBI Taxonomy" id="2732868"/>
    <lineage>
        <taxon>Bacteria</taxon>
        <taxon>Pseudomonadati</taxon>
        <taxon>Pseudomonadota</taxon>
        <taxon>Betaproteobacteria</taxon>
        <taxon>Burkholderiales</taxon>
        <taxon>Sphaerotilaceae</taxon>
        <taxon>Pseudaquabacterium</taxon>
    </lineage>
</organism>
<comment type="caution">
    <text evidence="7">The sequence shown here is derived from an EMBL/GenBank/DDBJ whole genome shotgun (WGS) entry which is preliminary data.</text>
</comment>
<dbReference type="Pfam" id="PF02826">
    <property type="entry name" value="2-Hacid_dh_C"/>
    <property type="match status" value="1"/>
</dbReference>
<keyword evidence="3" id="KW-0520">NAD</keyword>
<dbReference type="InterPro" id="IPR029753">
    <property type="entry name" value="D-isomer_DH_CS"/>
</dbReference>
<dbReference type="PROSITE" id="PS00671">
    <property type="entry name" value="D_2_HYDROXYACID_DH_3"/>
    <property type="match status" value="1"/>
</dbReference>
<dbReference type="SUPFAM" id="SSF51735">
    <property type="entry name" value="NAD(P)-binding Rossmann-fold domains"/>
    <property type="match status" value="1"/>
</dbReference>
<evidence type="ECO:0000313" key="8">
    <source>
        <dbReference type="Proteomes" id="UP000737171"/>
    </source>
</evidence>
<dbReference type="InterPro" id="IPR006140">
    <property type="entry name" value="D-isomer_DH_NAD-bd"/>
</dbReference>
<dbReference type="PANTHER" id="PTHR43761">
    <property type="entry name" value="D-ISOMER SPECIFIC 2-HYDROXYACID DEHYDROGENASE FAMILY PROTEIN (AFU_ORTHOLOGUE AFUA_1G13630)"/>
    <property type="match status" value="1"/>
</dbReference>
<name>A0ABX2E9Y3_9BURK</name>
<evidence type="ECO:0008006" key="9">
    <source>
        <dbReference type="Google" id="ProtNLM"/>
    </source>
</evidence>
<evidence type="ECO:0000256" key="1">
    <source>
        <dbReference type="ARBA" id="ARBA00005854"/>
    </source>
</evidence>
<dbReference type="RefSeq" id="WP_173120272.1">
    <property type="nucleotide sequence ID" value="NZ_JABRWJ010000001.1"/>
</dbReference>
<evidence type="ECO:0000313" key="7">
    <source>
        <dbReference type="EMBL" id="NRF65855.1"/>
    </source>
</evidence>
<keyword evidence="8" id="KW-1185">Reference proteome</keyword>
<evidence type="ECO:0000256" key="4">
    <source>
        <dbReference type="RuleBase" id="RU003719"/>
    </source>
</evidence>
<comment type="similarity">
    <text evidence="1 4">Belongs to the D-isomer specific 2-hydroxyacid dehydrogenase family.</text>
</comment>
<reference evidence="7 8" key="1">
    <citation type="submission" date="2020-05" db="EMBL/GenBank/DDBJ databases">
        <title>Aquincola sp. isolate from soil.</title>
        <authorList>
            <person name="Han J."/>
            <person name="Kim D.-U."/>
        </authorList>
    </citation>
    <scope>NUCLEOTIDE SEQUENCE [LARGE SCALE GENOMIC DNA]</scope>
    <source>
        <strain evidence="7 8">S2</strain>
    </source>
</reference>
<dbReference type="Pfam" id="PF00389">
    <property type="entry name" value="2-Hacid_dh"/>
    <property type="match status" value="1"/>
</dbReference>
<keyword evidence="2 4" id="KW-0560">Oxidoreductase</keyword>
<protein>
    <recommendedName>
        <fullName evidence="9">Glycerate dehydrogenase</fullName>
    </recommendedName>
</protein>
<dbReference type="EMBL" id="JABRWJ010000001">
    <property type="protein sequence ID" value="NRF65855.1"/>
    <property type="molecule type" value="Genomic_DNA"/>
</dbReference>
<dbReference type="Gene3D" id="3.40.50.720">
    <property type="entry name" value="NAD(P)-binding Rossmann-like Domain"/>
    <property type="match status" value="2"/>
</dbReference>
<dbReference type="InterPro" id="IPR036291">
    <property type="entry name" value="NAD(P)-bd_dom_sf"/>
</dbReference>
<feature type="domain" description="D-isomer specific 2-hydroxyacid dehydrogenase catalytic" evidence="5">
    <location>
        <begin position="29"/>
        <end position="311"/>
    </location>
</feature>
<evidence type="ECO:0000256" key="2">
    <source>
        <dbReference type="ARBA" id="ARBA00023002"/>
    </source>
</evidence>
<evidence type="ECO:0000259" key="5">
    <source>
        <dbReference type="Pfam" id="PF00389"/>
    </source>
</evidence>
<dbReference type="SUPFAM" id="SSF52283">
    <property type="entry name" value="Formate/glycerate dehydrogenase catalytic domain-like"/>
    <property type="match status" value="1"/>
</dbReference>
<dbReference type="InterPro" id="IPR006139">
    <property type="entry name" value="D-isomer_2_OHA_DH_cat_dom"/>
</dbReference>
<feature type="domain" description="D-isomer specific 2-hydroxyacid dehydrogenase NAD-binding" evidence="6">
    <location>
        <begin position="110"/>
        <end position="288"/>
    </location>
</feature>